<dbReference type="EMBL" id="KV921365">
    <property type="protein sequence ID" value="ORE17099.1"/>
    <property type="molecule type" value="Genomic_DNA"/>
</dbReference>
<evidence type="ECO:0000313" key="3">
    <source>
        <dbReference type="Proteomes" id="UP000242381"/>
    </source>
</evidence>
<protein>
    <submittedName>
        <fullName evidence="2">Uncharacterized protein</fullName>
    </submittedName>
</protein>
<name>A0A1X0RYM5_RHIZD</name>
<proteinExistence type="predicted"/>
<organism evidence="2 3">
    <name type="scientific">Rhizopus microsporus</name>
    <dbReference type="NCBI Taxonomy" id="58291"/>
    <lineage>
        <taxon>Eukaryota</taxon>
        <taxon>Fungi</taxon>
        <taxon>Fungi incertae sedis</taxon>
        <taxon>Mucoromycota</taxon>
        <taxon>Mucoromycotina</taxon>
        <taxon>Mucoromycetes</taxon>
        <taxon>Mucorales</taxon>
        <taxon>Mucorineae</taxon>
        <taxon>Rhizopodaceae</taxon>
        <taxon>Rhizopus</taxon>
    </lineage>
</organism>
<accession>A0A1X0RYM5</accession>
<gene>
    <name evidence="2" type="ORF">BCV71DRAFT_236103</name>
</gene>
<evidence type="ECO:0000256" key="1">
    <source>
        <dbReference type="SAM" id="MobiDB-lite"/>
    </source>
</evidence>
<reference evidence="2 3" key="1">
    <citation type="journal article" date="2016" name="Proc. Natl. Acad. Sci. U.S.A.">
        <title>Lipid metabolic changes in an early divergent fungus govern the establishment of a mutualistic symbiosis with endobacteria.</title>
        <authorList>
            <person name="Lastovetsky O.A."/>
            <person name="Gaspar M.L."/>
            <person name="Mondo S.J."/>
            <person name="LaButti K.M."/>
            <person name="Sandor L."/>
            <person name="Grigoriev I.V."/>
            <person name="Henry S.A."/>
            <person name="Pawlowska T.E."/>
        </authorList>
    </citation>
    <scope>NUCLEOTIDE SEQUENCE [LARGE SCALE GENOMIC DNA]</scope>
    <source>
        <strain evidence="2 3">ATCC 11559</strain>
    </source>
</reference>
<sequence length="233" mass="26700">MPAVQGQPIGLTIVEKLTNEQERFTNPYDISRDLDTNSDNPRRCFKHRLGSEIGNTGDFRILDRGRKRDFNKCKGTEDDLLCFKTSRTERQKLDNTTFLPQPNCSKIRDEDRRNSIVPTPDTCTTNSRTNERLQPECLVPPHSRSRELQGRLAQPEKTPSTRMETPKEMVQDNRVLLGETNARHFCYPIELPSENILELVTGSEGSNHRRIQTRLAEEGLYTLFGNTSTQHGN</sequence>
<dbReference type="Proteomes" id="UP000242381">
    <property type="component" value="Unassembled WGS sequence"/>
</dbReference>
<dbReference type="PANTHER" id="PTHR33066:SF2">
    <property type="entry name" value="FILAGGRIN-2-LIKE"/>
    <property type="match status" value="1"/>
</dbReference>
<evidence type="ECO:0000313" key="2">
    <source>
        <dbReference type="EMBL" id="ORE17099.1"/>
    </source>
</evidence>
<dbReference type="AlphaFoldDB" id="A0A1X0RYM5"/>
<dbReference type="PANTHER" id="PTHR33066">
    <property type="entry name" value="INTEGRASE_SAM-LIKE_N DOMAIN-CONTAINING PROTEIN"/>
    <property type="match status" value="1"/>
</dbReference>
<feature type="region of interest" description="Disordered" evidence="1">
    <location>
        <begin position="141"/>
        <end position="166"/>
    </location>
</feature>